<dbReference type="InterPro" id="IPR000515">
    <property type="entry name" value="MetI-like"/>
</dbReference>
<dbReference type="InterPro" id="IPR035906">
    <property type="entry name" value="MetI-like_sf"/>
</dbReference>
<organism evidence="8 9">
    <name type="scientific">Mycetocola miduiensis</name>
    <dbReference type="NCBI Taxonomy" id="995034"/>
    <lineage>
        <taxon>Bacteria</taxon>
        <taxon>Bacillati</taxon>
        <taxon>Actinomycetota</taxon>
        <taxon>Actinomycetes</taxon>
        <taxon>Micrococcales</taxon>
        <taxon>Microbacteriaceae</taxon>
        <taxon>Mycetocola</taxon>
    </lineage>
</organism>
<dbReference type="GO" id="GO:0055085">
    <property type="term" value="P:transmembrane transport"/>
    <property type="evidence" value="ECO:0007669"/>
    <property type="project" value="InterPro"/>
</dbReference>
<feature type="domain" description="ABC transmembrane type-1" evidence="7">
    <location>
        <begin position="15"/>
        <end position="200"/>
    </location>
</feature>
<dbReference type="EMBL" id="FOVM01000004">
    <property type="protein sequence ID" value="SFN69064.1"/>
    <property type="molecule type" value="Genomic_DNA"/>
</dbReference>
<dbReference type="RefSeq" id="WP_090710520.1">
    <property type="nucleotide sequence ID" value="NZ_FOVM01000004.1"/>
</dbReference>
<gene>
    <name evidence="8" type="ORF">SAMN05216219_1696</name>
</gene>
<keyword evidence="2 6" id="KW-0813">Transport</keyword>
<comment type="similarity">
    <text evidence="6">Belongs to the binding-protein-dependent transport system permease family.</text>
</comment>
<feature type="transmembrane region" description="Helical" evidence="6">
    <location>
        <begin position="77"/>
        <end position="96"/>
    </location>
</feature>
<evidence type="ECO:0000256" key="2">
    <source>
        <dbReference type="ARBA" id="ARBA00022448"/>
    </source>
</evidence>
<dbReference type="GO" id="GO:0031460">
    <property type="term" value="P:glycine betaine transport"/>
    <property type="evidence" value="ECO:0007669"/>
    <property type="project" value="TreeGrafter"/>
</dbReference>
<feature type="transmembrane region" description="Helical" evidence="6">
    <location>
        <begin position="20"/>
        <end position="41"/>
    </location>
</feature>
<evidence type="ECO:0000313" key="8">
    <source>
        <dbReference type="EMBL" id="SFN69064.1"/>
    </source>
</evidence>
<dbReference type="PANTHER" id="PTHR30177:SF4">
    <property type="entry name" value="OSMOPROTECTANT IMPORT PERMEASE PROTEIN OSMW"/>
    <property type="match status" value="1"/>
</dbReference>
<feature type="transmembrane region" description="Helical" evidence="6">
    <location>
        <begin position="148"/>
        <end position="167"/>
    </location>
</feature>
<keyword evidence="4 6" id="KW-1133">Transmembrane helix</keyword>
<feature type="transmembrane region" description="Helical" evidence="6">
    <location>
        <begin position="179"/>
        <end position="199"/>
    </location>
</feature>
<dbReference type="PROSITE" id="PS50928">
    <property type="entry name" value="ABC_TM1"/>
    <property type="match status" value="1"/>
</dbReference>
<accession>A0A1I5B2Y8</accession>
<evidence type="ECO:0000256" key="4">
    <source>
        <dbReference type="ARBA" id="ARBA00022989"/>
    </source>
</evidence>
<feature type="transmembrane region" description="Helical" evidence="6">
    <location>
        <begin position="48"/>
        <end position="71"/>
    </location>
</feature>
<dbReference type="Proteomes" id="UP000198867">
    <property type="component" value="Unassembled WGS sequence"/>
</dbReference>
<proteinExistence type="inferred from homology"/>
<dbReference type="SUPFAM" id="SSF161098">
    <property type="entry name" value="MetI-like"/>
    <property type="match status" value="1"/>
</dbReference>
<dbReference type="OrthoDB" id="3233284at2"/>
<keyword evidence="9" id="KW-1185">Reference proteome</keyword>
<reference evidence="9" key="1">
    <citation type="submission" date="2016-10" db="EMBL/GenBank/DDBJ databases">
        <authorList>
            <person name="Varghese N."/>
            <person name="Submissions S."/>
        </authorList>
    </citation>
    <scope>NUCLEOTIDE SEQUENCE [LARGE SCALE GENOMIC DNA]</scope>
    <source>
        <strain evidence="9">CGMCC 1.11101</strain>
    </source>
</reference>
<dbReference type="PANTHER" id="PTHR30177">
    <property type="entry name" value="GLYCINE BETAINE/L-PROLINE TRANSPORT SYSTEM PERMEASE PROTEIN PROW"/>
    <property type="match status" value="1"/>
</dbReference>
<dbReference type="Pfam" id="PF00528">
    <property type="entry name" value="BPD_transp_1"/>
    <property type="match status" value="1"/>
</dbReference>
<sequence length="228" mass="24412">MTWVLANIEQIWDLTLDHIMLSVPPILLGFLLAVPIGWVAHRYRLSRGVLLTVCGLLYTIPSLALIVAMPTVLGTQILNPANLIVTLTIYAVALMVRTATDAFDAVSGDVTQSATAVGFGAWRRFWQVQLPLAGPVLLAGVRVVSTSTVSLVTLGALVGMSGLGYFFTNGYQRNFATEILVGIVGTILIAVVFDVLLVLAGRMLLPWARVDAAARRNARTARTKAVAA</sequence>
<dbReference type="InterPro" id="IPR051204">
    <property type="entry name" value="ABC_transp_perm/SBD"/>
</dbReference>
<keyword evidence="3 6" id="KW-0812">Transmembrane</keyword>
<protein>
    <submittedName>
        <fullName evidence="8">Osmoprotectant transport system permease protein</fullName>
    </submittedName>
</protein>
<comment type="subcellular location">
    <subcellularLocation>
        <location evidence="6">Cell membrane</location>
        <topology evidence="6">Multi-pass membrane protein</topology>
    </subcellularLocation>
    <subcellularLocation>
        <location evidence="1">Membrane</location>
        <topology evidence="1">Multi-pass membrane protein</topology>
    </subcellularLocation>
</comment>
<dbReference type="GO" id="GO:0005886">
    <property type="term" value="C:plasma membrane"/>
    <property type="evidence" value="ECO:0007669"/>
    <property type="project" value="UniProtKB-SubCell"/>
</dbReference>
<evidence type="ECO:0000313" key="9">
    <source>
        <dbReference type="Proteomes" id="UP000198867"/>
    </source>
</evidence>
<dbReference type="CDD" id="cd06261">
    <property type="entry name" value="TM_PBP2"/>
    <property type="match status" value="1"/>
</dbReference>
<dbReference type="Gene3D" id="1.10.3720.10">
    <property type="entry name" value="MetI-like"/>
    <property type="match status" value="1"/>
</dbReference>
<dbReference type="AlphaFoldDB" id="A0A1I5B2Y8"/>
<evidence type="ECO:0000256" key="5">
    <source>
        <dbReference type="ARBA" id="ARBA00023136"/>
    </source>
</evidence>
<keyword evidence="5 6" id="KW-0472">Membrane</keyword>
<name>A0A1I5B2Y8_9MICO</name>
<evidence type="ECO:0000256" key="1">
    <source>
        <dbReference type="ARBA" id="ARBA00004141"/>
    </source>
</evidence>
<evidence type="ECO:0000256" key="3">
    <source>
        <dbReference type="ARBA" id="ARBA00022692"/>
    </source>
</evidence>
<evidence type="ECO:0000259" key="7">
    <source>
        <dbReference type="PROSITE" id="PS50928"/>
    </source>
</evidence>
<evidence type="ECO:0000256" key="6">
    <source>
        <dbReference type="RuleBase" id="RU363032"/>
    </source>
</evidence>
<dbReference type="STRING" id="995034.SAMN05216219_1696"/>